<dbReference type="RefSeq" id="WP_377735215.1">
    <property type="nucleotide sequence ID" value="NZ_JBHSRI010000025.1"/>
</dbReference>
<evidence type="ECO:0000256" key="3">
    <source>
        <dbReference type="ARBA" id="ARBA00023015"/>
    </source>
</evidence>
<dbReference type="Pfam" id="PF00072">
    <property type="entry name" value="Response_reg"/>
    <property type="match status" value="1"/>
</dbReference>
<evidence type="ECO:0000256" key="1">
    <source>
        <dbReference type="ARBA" id="ARBA00022553"/>
    </source>
</evidence>
<keyword evidence="1 6" id="KW-0597">Phosphoprotein</keyword>
<dbReference type="Gene3D" id="1.10.10.10">
    <property type="entry name" value="Winged helix-like DNA-binding domain superfamily/Winged helix DNA-binding domain"/>
    <property type="match status" value="1"/>
</dbReference>
<evidence type="ECO:0000259" key="9">
    <source>
        <dbReference type="PROSITE" id="PS51755"/>
    </source>
</evidence>
<feature type="domain" description="Response regulatory" evidence="8">
    <location>
        <begin position="5"/>
        <end position="118"/>
    </location>
</feature>
<feature type="modified residue" description="4-aspartylphosphate" evidence="6">
    <location>
        <position position="54"/>
    </location>
</feature>
<dbReference type="PANTHER" id="PTHR48111">
    <property type="entry name" value="REGULATOR OF RPOS"/>
    <property type="match status" value="1"/>
</dbReference>
<dbReference type="EMBL" id="JBHSRI010000025">
    <property type="protein sequence ID" value="MFC6040679.1"/>
    <property type="molecule type" value="Genomic_DNA"/>
</dbReference>
<evidence type="ECO:0000256" key="5">
    <source>
        <dbReference type="ARBA" id="ARBA00023163"/>
    </source>
</evidence>
<dbReference type="SMART" id="SM00448">
    <property type="entry name" value="REC"/>
    <property type="match status" value="1"/>
</dbReference>
<dbReference type="InterPro" id="IPR001867">
    <property type="entry name" value="OmpR/PhoB-type_DNA-bd"/>
</dbReference>
<evidence type="ECO:0000259" key="8">
    <source>
        <dbReference type="PROSITE" id="PS50110"/>
    </source>
</evidence>
<dbReference type="SUPFAM" id="SSF52172">
    <property type="entry name" value="CheY-like"/>
    <property type="match status" value="1"/>
</dbReference>
<dbReference type="CDD" id="cd17574">
    <property type="entry name" value="REC_OmpR"/>
    <property type="match status" value="1"/>
</dbReference>
<dbReference type="InterPro" id="IPR001789">
    <property type="entry name" value="Sig_transdc_resp-reg_receiver"/>
</dbReference>
<dbReference type="CDD" id="cd00383">
    <property type="entry name" value="trans_reg_C"/>
    <property type="match status" value="1"/>
</dbReference>
<dbReference type="InterPro" id="IPR036388">
    <property type="entry name" value="WH-like_DNA-bd_sf"/>
</dbReference>
<dbReference type="PROSITE" id="PS50110">
    <property type="entry name" value="RESPONSE_REGULATORY"/>
    <property type="match status" value="1"/>
</dbReference>
<dbReference type="PROSITE" id="PS51755">
    <property type="entry name" value="OMPR_PHOB"/>
    <property type="match status" value="1"/>
</dbReference>
<dbReference type="Pfam" id="PF00486">
    <property type="entry name" value="Trans_reg_C"/>
    <property type="match status" value="1"/>
</dbReference>
<keyword evidence="4 7" id="KW-0238">DNA-binding</keyword>
<keyword evidence="2" id="KW-0902">Two-component regulatory system</keyword>
<feature type="DNA-binding region" description="OmpR/PhoB-type" evidence="7">
    <location>
        <begin position="128"/>
        <end position="224"/>
    </location>
</feature>
<dbReference type="InterPro" id="IPR011006">
    <property type="entry name" value="CheY-like_superfamily"/>
</dbReference>
<reference evidence="11" key="1">
    <citation type="journal article" date="2019" name="Int. J. Syst. Evol. Microbiol.">
        <title>The Global Catalogue of Microorganisms (GCM) 10K type strain sequencing project: providing services to taxonomists for standard genome sequencing and annotation.</title>
        <authorList>
            <consortium name="The Broad Institute Genomics Platform"/>
            <consortium name="The Broad Institute Genome Sequencing Center for Infectious Disease"/>
            <person name="Wu L."/>
            <person name="Ma J."/>
        </authorList>
    </citation>
    <scope>NUCLEOTIDE SEQUENCE [LARGE SCALE GENOMIC DNA]</scope>
    <source>
        <strain evidence="11">CCUG 54527</strain>
    </source>
</reference>
<feature type="domain" description="OmpR/PhoB-type" evidence="9">
    <location>
        <begin position="128"/>
        <end position="224"/>
    </location>
</feature>
<dbReference type="PANTHER" id="PTHR48111:SF1">
    <property type="entry name" value="TWO-COMPONENT RESPONSE REGULATOR ORR33"/>
    <property type="match status" value="1"/>
</dbReference>
<keyword evidence="11" id="KW-1185">Reference proteome</keyword>
<evidence type="ECO:0000313" key="11">
    <source>
        <dbReference type="Proteomes" id="UP001596170"/>
    </source>
</evidence>
<evidence type="ECO:0000313" key="10">
    <source>
        <dbReference type="EMBL" id="MFC6040679.1"/>
    </source>
</evidence>
<protein>
    <submittedName>
        <fullName evidence="10">Response regulator transcription factor</fullName>
    </submittedName>
</protein>
<dbReference type="SMART" id="SM00862">
    <property type="entry name" value="Trans_reg_C"/>
    <property type="match status" value="1"/>
</dbReference>
<comment type="caution">
    <text evidence="10">The sequence shown here is derived from an EMBL/GenBank/DDBJ whole genome shotgun (WGS) entry which is preliminary data.</text>
</comment>
<evidence type="ECO:0000256" key="2">
    <source>
        <dbReference type="ARBA" id="ARBA00023012"/>
    </source>
</evidence>
<organism evidence="10 11">
    <name type="scientific">Paenisporosarcina macmurdoensis</name>
    <dbReference type="NCBI Taxonomy" id="212659"/>
    <lineage>
        <taxon>Bacteria</taxon>
        <taxon>Bacillati</taxon>
        <taxon>Bacillota</taxon>
        <taxon>Bacilli</taxon>
        <taxon>Bacillales</taxon>
        <taxon>Caryophanaceae</taxon>
        <taxon>Paenisporosarcina</taxon>
    </lineage>
</organism>
<gene>
    <name evidence="10" type="ORF">ACFPYN_14720</name>
</gene>
<dbReference type="Gene3D" id="3.40.50.2300">
    <property type="match status" value="1"/>
</dbReference>
<dbReference type="Proteomes" id="UP001596170">
    <property type="component" value="Unassembled WGS sequence"/>
</dbReference>
<dbReference type="InterPro" id="IPR039420">
    <property type="entry name" value="WalR-like"/>
</dbReference>
<proteinExistence type="predicted"/>
<sequence>MSLATILVVDDEPEMRRLIRSFLVAEGYSVIEATNGMDALDIFKKTAIDLMLLDVMMPYVNGYTVTQEVRKTSNMPIIFLSARGDEWDKVKGLRFGADDYLVKPFHSGELIARIETVLRRSIQSAHKNILLKAGPIIIDETNHEVYLEGTNILLTRKEFSLLSLLVANQNKLLTRTLLMETVWGLEYSGTERTVDTHIKTLRLKLHTAGSFIKTVRGLGYKLEVT</sequence>
<dbReference type="Gene3D" id="6.10.250.690">
    <property type="match status" value="1"/>
</dbReference>
<name>A0ABW1L9S3_9BACL</name>
<accession>A0ABW1L9S3</accession>
<keyword evidence="5" id="KW-0804">Transcription</keyword>
<keyword evidence="3" id="KW-0805">Transcription regulation</keyword>
<evidence type="ECO:0000256" key="7">
    <source>
        <dbReference type="PROSITE-ProRule" id="PRU01091"/>
    </source>
</evidence>
<evidence type="ECO:0000256" key="6">
    <source>
        <dbReference type="PROSITE-ProRule" id="PRU00169"/>
    </source>
</evidence>
<evidence type="ECO:0000256" key="4">
    <source>
        <dbReference type="ARBA" id="ARBA00023125"/>
    </source>
</evidence>